<sequence>MLPEPRRKDSVLPWEKDFVLDKAEDNLPGVSIVIPIFNSGEFLEKTLRSLMCQDLTGVELILMDGGSTDDTADIVDKYRDIFSVIVMERDRGQSDAINKGYQRATKEILYWLNGDDIILPNALVAVRRAFRDNPGTHVVVGDAYMTEKDFTPIRHFQFSPEKVKFKYLLDYAAHHLIQPSVFFSREAWDAAGPCKEEMHYAMDADLFLGMASKYEFLHIPVDIGYSVYHEACKTRGKRGESITELALVQAAHGGFAEARATLDILVSMFNDLSNKAAAPGAPSALAETLAGQKLAALQAELDKNRTLLMDLDIEATS</sequence>
<evidence type="ECO:0000259" key="1">
    <source>
        <dbReference type="Pfam" id="PF00535"/>
    </source>
</evidence>
<evidence type="ECO:0000313" key="2">
    <source>
        <dbReference type="EMBL" id="THD76938.1"/>
    </source>
</evidence>
<name>A0A4S3MFJ6_9RHOB</name>
<accession>A0A4S3MFJ6</accession>
<dbReference type="Pfam" id="PF00535">
    <property type="entry name" value="Glycos_transf_2"/>
    <property type="match status" value="1"/>
</dbReference>
<dbReference type="InterPro" id="IPR001173">
    <property type="entry name" value="Glyco_trans_2-like"/>
</dbReference>
<dbReference type="OrthoDB" id="5291101at2"/>
<comment type="caution">
    <text evidence="2">The sequence shown here is derived from an EMBL/GenBank/DDBJ whole genome shotgun (WGS) entry which is preliminary data.</text>
</comment>
<proteinExistence type="predicted"/>
<dbReference type="CDD" id="cd06433">
    <property type="entry name" value="GT_2_WfgS_like"/>
    <property type="match status" value="1"/>
</dbReference>
<protein>
    <submittedName>
        <fullName evidence="2">Glycosyltransferase</fullName>
    </submittedName>
</protein>
<dbReference type="RefSeq" id="WP_136337882.1">
    <property type="nucleotide sequence ID" value="NZ_SSMD01000001.1"/>
</dbReference>
<keyword evidence="2" id="KW-0808">Transferase</keyword>
<feature type="domain" description="Glycosyltransferase 2-like" evidence="1">
    <location>
        <begin position="31"/>
        <end position="187"/>
    </location>
</feature>
<dbReference type="Proteomes" id="UP000306113">
    <property type="component" value="Unassembled WGS sequence"/>
</dbReference>
<dbReference type="AlphaFoldDB" id="A0A4S3MFJ6"/>
<reference evidence="2 3" key="1">
    <citation type="submission" date="2019-04" db="EMBL/GenBank/DDBJ databases">
        <title>Draft genome sequence of Youngimonas vesicularis.</title>
        <authorList>
            <person name="Hameed A."/>
        </authorList>
    </citation>
    <scope>NUCLEOTIDE SEQUENCE [LARGE SCALE GENOMIC DNA]</scope>
    <source>
        <strain evidence="2 3">CC-AMW-E</strain>
    </source>
</reference>
<dbReference type="SUPFAM" id="SSF53448">
    <property type="entry name" value="Nucleotide-diphospho-sugar transferases"/>
    <property type="match status" value="1"/>
</dbReference>
<dbReference type="Gene3D" id="3.90.550.10">
    <property type="entry name" value="Spore Coat Polysaccharide Biosynthesis Protein SpsA, Chain A"/>
    <property type="match status" value="1"/>
</dbReference>
<keyword evidence="3" id="KW-1185">Reference proteome</keyword>
<dbReference type="PANTHER" id="PTHR22916:SF65">
    <property type="entry name" value="SLR1065 PROTEIN"/>
    <property type="match status" value="1"/>
</dbReference>
<organism evidence="2 3">
    <name type="scientific">Thalassobius vesicularis</name>
    <dbReference type="NCBI Taxonomy" id="1294297"/>
    <lineage>
        <taxon>Bacteria</taxon>
        <taxon>Pseudomonadati</taxon>
        <taxon>Pseudomonadota</taxon>
        <taxon>Alphaproteobacteria</taxon>
        <taxon>Rhodobacterales</taxon>
        <taxon>Roseobacteraceae</taxon>
        <taxon>Thalassovita</taxon>
    </lineage>
</organism>
<dbReference type="EMBL" id="SSMD01000001">
    <property type="protein sequence ID" value="THD76938.1"/>
    <property type="molecule type" value="Genomic_DNA"/>
</dbReference>
<dbReference type="GO" id="GO:0016758">
    <property type="term" value="F:hexosyltransferase activity"/>
    <property type="evidence" value="ECO:0007669"/>
    <property type="project" value="UniProtKB-ARBA"/>
</dbReference>
<dbReference type="PANTHER" id="PTHR22916">
    <property type="entry name" value="GLYCOSYLTRANSFERASE"/>
    <property type="match status" value="1"/>
</dbReference>
<gene>
    <name evidence="2" type="ORF">E7681_03595</name>
</gene>
<evidence type="ECO:0000313" key="3">
    <source>
        <dbReference type="Proteomes" id="UP000306113"/>
    </source>
</evidence>
<dbReference type="InterPro" id="IPR029044">
    <property type="entry name" value="Nucleotide-diphossugar_trans"/>
</dbReference>